<dbReference type="OrthoDB" id="1660156at2759"/>
<evidence type="ECO:0000313" key="12">
    <source>
        <dbReference type="EnsemblPlants" id="Pp3c24_12160V3.1"/>
    </source>
</evidence>
<feature type="binding site" evidence="9">
    <location>
        <position position="539"/>
    </location>
    <ligand>
        <name>substrate</name>
    </ligand>
</feature>
<dbReference type="EnsemblPlants" id="Pp3c24_12160V3.1">
    <property type="protein sequence ID" value="Pp3c24_12160V3.1"/>
    <property type="gene ID" value="Pp3c24_12160"/>
</dbReference>
<keyword evidence="5 10" id="KW-0119">Carbohydrate metabolism</keyword>
<feature type="active site" description="Proton donor" evidence="8">
    <location>
        <position position="308"/>
    </location>
</feature>
<dbReference type="Proteomes" id="UP000006727">
    <property type="component" value="Chromosome 24"/>
</dbReference>
<dbReference type="RefSeq" id="XP_024364730.1">
    <property type="nucleotide sequence ID" value="XM_024508962.2"/>
</dbReference>
<dbReference type="PRINTS" id="PR00750">
    <property type="entry name" value="BETAAMYLASE"/>
</dbReference>
<dbReference type="STRING" id="3218.A0A2K1IGG9"/>
<dbReference type="GeneID" id="112277021"/>
<gene>
    <name evidence="12" type="primary">LOC112277021</name>
    <name evidence="11" type="ORF">PHYPA_028961</name>
</gene>
<feature type="binding site" evidence="9">
    <location>
        <position position="175"/>
    </location>
    <ligand>
        <name>substrate</name>
    </ligand>
</feature>
<evidence type="ECO:0000256" key="7">
    <source>
        <dbReference type="ARBA" id="ARBA00023326"/>
    </source>
</evidence>
<evidence type="ECO:0000256" key="5">
    <source>
        <dbReference type="ARBA" id="ARBA00023277"/>
    </source>
</evidence>
<feature type="binding site" evidence="9">
    <location>
        <position position="416"/>
    </location>
    <ligand>
        <name>substrate</name>
    </ligand>
</feature>
<comment type="catalytic activity">
    <reaction evidence="1 10">
        <text>Hydrolysis of (1-&gt;4)-alpha-D-glucosidic linkages in polysaccharides so as to remove successive maltose units from the non-reducing ends of the chains.</text>
        <dbReference type="EC" id="3.2.1.2"/>
    </reaction>
</comment>
<dbReference type="GO" id="GO:0016161">
    <property type="term" value="F:beta-amylase activity"/>
    <property type="evidence" value="ECO:0000318"/>
    <property type="project" value="GO_Central"/>
</dbReference>
<dbReference type="OMA" id="CASTHQF"/>
<feature type="binding site" evidence="9">
    <location>
        <position position="463"/>
    </location>
    <ligand>
        <name>substrate</name>
    </ligand>
</feature>
<feature type="active site" description="Proton acceptor" evidence="8">
    <location>
        <position position="504"/>
    </location>
</feature>
<evidence type="ECO:0000256" key="4">
    <source>
        <dbReference type="ARBA" id="ARBA00022801"/>
    </source>
</evidence>
<dbReference type="Gene3D" id="3.20.20.80">
    <property type="entry name" value="Glycosidases"/>
    <property type="match status" value="1"/>
</dbReference>
<keyword evidence="7 10" id="KW-0624">Polysaccharide degradation</keyword>
<dbReference type="EnsemblPlants" id="Pp3c24_12160V3.2">
    <property type="protein sequence ID" value="Pp3c24_12160V3.2"/>
    <property type="gene ID" value="Pp3c24_12160"/>
</dbReference>
<feature type="binding site" evidence="9">
    <location>
        <position position="223"/>
    </location>
    <ligand>
        <name>substrate</name>
    </ligand>
</feature>
<keyword evidence="13" id="KW-1185">Reference proteome</keyword>
<evidence type="ECO:0000256" key="1">
    <source>
        <dbReference type="ARBA" id="ARBA00000546"/>
    </source>
</evidence>
<name>A0A2K1IGG9_PHYPA</name>
<evidence type="ECO:0000313" key="11">
    <source>
        <dbReference type="EMBL" id="PNR28369.1"/>
    </source>
</evidence>
<dbReference type="SUPFAM" id="SSF51445">
    <property type="entry name" value="(Trans)glycosidases"/>
    <property type="match status" value="1"/>
</dbReference>
<evidence type="ECO:0000256" key="3">
    <source>
        <dbReference type="ARBA" id="ARBA00012594"/>
    </source>
</evidence>
<dbReference type="InterPro" id="IPR017853">
    <property type="entry name" value="GH"/>
</dbReference>
<evidence type="ECO:0000256" key="9">
    <source>
        <dbReference type="PIRSR" id="PIRSR601554-2"/>
    </source>
</evidence>
<feature type="binding site" evidence="9">
    <location>
        <begin position="505"/>
        <end position="506"/>
    </location>
    <ligand>
        <name>substrate</name>
    </ligand>
</feature>
<protein>
    <recommendedName>
        <fullName evidence="3 10">Beta-amylase</fullName>
        <ecNumber evidence="3 10">3.2.1.2</ecNumber>
    </recommendedName>
</protein>
<dbReference type="InterPro" id="IPR018238">
    <property type="entry name" value="Glyco_hydro_14_CS"/>
</dbReference>
<dbReference type="Gramene" id="Pp3c24_12160V3.1">
    <property type="protein sequence ID" value="Pp3c24_12160V3.1"/>
    <property type="gene ID" value="Pp3c24_12160"/>
</dbReference>
<accession>A0A2K1IGG9</accession>
<dbReference type="Pfam" id="PF01373">
    <property type="entry name" value="Glyco_hydro_14"/>
    <property type="match status" value="1"/>
</dbReference>
<keyword evidence="4 10" id="KW-0378">Hydrolase</keyword>
<dbReference type="InterPro" id="IPR001554">
    <property type="entry name" value="Glyco_hydro_14"/>
</dbReference>
<dbReference type="PROSITE" id="PS51257">
    <property type="entry name" value="PROKAR_LIPOPROTEIN"/>
    <property type="match status" value="1"/>
</dbReference>
<evidence type="ECO:0000256" key="10">
    <source>
        <dbReference type="RuleBase" id="RU000509"/>
    </source>
</evidence>
<organism evidence="11">
    <name type="scientific">Physcomitrium patens</name>
    <name type="common">Spreading-leaved earth moss</name>
    <name type="synonym">Physcomitrella patens</name>
    <dbReference type="NCBI Taxonomy" id="3218"/>
    <lineage>
        <taxon>Eukaryota</taxon>
        <taxon>Viridiplantae</taxon>
        <taxon>Streptophyta</taxon>
        <taxon>Embryophyta</taxon>
        <taxon>Bryophyta</taxon>
        <taxon>Bryophytina</taxon>
        <taxon>Bryopsida</taxon>
        <taxon>Funariidae</taxon>
        <taxon>Funariales</taxon>
        <taxon>Funariaceae</taxon>
        <taxon>Physcomitrium</taxon>
    </lineage>
</organism>
<dbReference type="EMBL" id="ABEU02000024">
    <property type="protein sequence ID" value="PNR28369.1"/>
    <property type="molecule type" value="Genomic_DNA"/>
</dbReference>
<reference evidence="11 13" key="1">
    <citation type="journal article" date="2008" name="Science">
        <title>The Physcomitrella genome reveals evolutionary insights into the conquest of land by plants.</title>
        <authorList>
            <person name="Rensing S."/>
            <person name="Lang D."/>
            <person name="Zimmer A."/>
            <person name="Terry A."/>
            <person name="Salamov A."/>
            <person name="Shapiro H."/>
            <person name="Nishiyama T."/>
            <person name="Perroud P.-F."/>
            <person name="Lindquist E."/>
            <person name="Kamisugi Y."/>
            <person name="Tanahashi T."/>
            <person name="Sakakibara K."/>
            <person name="Fujita T."/>
            <person name="Oishi K."/>
            <person name="Shin-I T."/>
            <person name="Kuroki Y."/>
            <person name="Toyoda A."/>
            <person name="Suzuki Y."/>
            <person name="Hashimoto A."/>
            <person name="Yamaguchi K."/>
            <person name="Sugano A."/>
            <person name="Kohara Y."/>
            <person name="Fujiyama A."/>
            <person name="Anterola A."/>
            <person name="Aoki S."/>
            <person name="Ashton N."/>
            <person name="Barbazuk W.B."/>
            <person name="Barker E."/>
            <person name="Bennetzen J."/>
            <person name="Bezanilla M."/>
            <person name="Blankenship R."/>
            <person name="Cho S.H."/>
            <person name="Dutcher S."/>
            <person name="Estelle M."/>
            <person name="Fawcett J.A."/>
            <person name="Gundlach H."/>
            <person name="Hanada K."/>
            <person name="Heyl A."/>
            <person name="Hicks K.A."/>
            <person name="Hugh J."/>
            <person name="Lohr M."/>
            <person name="Mayer K."/>
            <person name="Melkozernov A."/>
            <person name="Murata T."/>
            <person name="Nelson D."/>
            <person name="Pils B."/>
            <person name="Prigge M."/>
            <person name="Reiss B."/>
            <person name="Renner T."/>
            <person name="Rombauts S."/>
            <person name="Rushton P."/>
            <person name="Sanderfoot A."/>
            <person name="Schween G."/>
            <person name="Shiu S.-H."/>
            <person name="Stueber K."/>
            <person name="Theodoulou F.L."/>
            <person name="Tu H."/>
            <person name="Van de Peer Y."/>
            <person name="Verrier P.J."/>
            <person name="Waters E."/>
            <person name="Wood A."/>
            <person name="Yang L."/>
            <person name="Cove D."/>
            <person name="Cuming A."/>
            <person name="Hasebe M."/>
            <person name="Lucas S."/>
            <person name="Mishler D.B."/>
            <person name="Reski R."/>
            <person name="Grigoriev I."/>
            <person name="Quatrano R.S."/>
            <person name="Boore J.L."/>
        </authorList>
    </citation>
    <scope>NUCLEOTIDE SEQUENCE [LARGE SCALE GENOMIC DNA]</scope>
    <source>
        <strain evidence="12 13">cv. Gransden 2004</strain>
    </source>
</reference>
<evidence type="ECO:0000256" key="6">
    <source>
        <dbReference type="ARBA" id="ARBA00023295"/>
    </source>
</evidence>
<sequence length="598" mass="67387">MAALQRPVVALLCTSGGVQSGSQSLSSCCTGAVRDVAAVAQHGGKMCRIGATRCDRGEEESAPGCSGRRFEGVRVSGRDVPSDRRRFLGAIASAVVMDKVAVEERSLRVVHGNDMSEEQDVIELERDYTGTKHIPIFVMLPLDAINSRNEIDDLKSLRNDLNMLKKTSVDGVMVDCWWGLVEAKGPKVYDWSGYKNLFEIVRELQLKLQVVMSFHQCGGNVGDDTFIPLPQWVREVGKENPDIFFTNRKNKRNPECLTWGVDEEPVLRGRTGLEVYRDFMENFRQEMTEFFHDGTIVEIEVGLGPCGELRYPSYPETQGWVYPGIGEFQCYDKYLLKGLKEVAEAQGHKGWGKPPSNTGSYNSKPQYTEFFRDGGDYDSYYGRFFLGWYSKTLIEHGDRVLSIAITVFSGTKIAAKISGIHWWYQTASHAAELTCGYYNTSFRDGYSSIAQMFAKHKATFNFTCVELLTSEQNKYHPEAMADPEGLVQQVFKSVWGAGVSVASENALACYDRRGYNKILENAKPRIDSERNVVSFTYLRLNPELMEHDNYLEFTRFVRRLHGKSISDLPVVMPKPKTVPKMAKKHEKVLNPLISASKM</sequence>
<feature type="binding site" evidence="9">
    <location>
        <position position="215"/>
    </location>
    <ligand>
        <name>substrate</name>
    </ligand>
</feature>
<dbReference type="PaxDb" id="3218-PP1S16_320V6.1"/>
<evidence type="ECO:0000256" key="2">
    <source>
        <dbReference type="ARBA" id="ARBA00005652"/>
    </source>
</evidence>
<dbReference type="AlphaFoldDB" id="A0A2K1IGG9"/>
<dbReference type="PRINTS" id="PR00842">
    <property type="entry name" value="GLHYDLASE14B"/>
</dbReference>
<proteinExistence type="inferred from homology"/>
<reference evidence="12" key="3">
    <citation type="submission" date="2020-12" db="UniProtKB">
        <authorList>
            <consortium name="EnsemblPlants"/>
        </authorList>
    </citation>
    <scope>IDENTIFICATION</scope>
</reference>
<evidence type="ECO:0000256" key="8">
    <source>
        <dbReference type="PIRSR" id="PIRSR601554-1"/>
    </source>
</evidence>
<dbReference type="Gramene" id="Pp3c24_12160V3.2">
    <property type="protein sequence ID" value="Pp3c24_12160V3.2"/>
    <property type="gene ID" value="Pp3c24_12160"/>
</dbReference>
<dbReference type="PANTHER" id="PTHR31352">
    <property type="entry name" value="BETA-AMYLASE 1, CHLOROPLASTIC"/>
    <property type="match status" value="1"/>
</dbReference>
<dbReference type="InterPro" id="IPR001371">
    <property type="entry name" value="Glyco_hydro_14B_pln"/>
</dbReference>
<reference evidence="11 13" key="2">
    <citation type="journal article" date="2018" name="Plant J.">
        <title>The Physcomitrella patens chromosome-scale assembly reveals moss genome structure and evolution.</title>
        <authorList>
            <person name="Lang D."/>
            <person name="Ullrich K.K."/>
            <person name="Murat F."/>
            <person name="Fuchs J."/>
            <person name="Jenkins J."/>
            <person name="Haas F.B."/>
            <person name="Piednoel M."/>
            <person name="Gundlach H."/>
            <person name="Van Bel M."/>
            <person name="Meyberg R."/>
            <person name="Vives C."/>
            <person name="Morata J."/>
            <person name="Symeonidi A."/>
            <person name="Hiss M."/>
            <person name="Muchero W."/>
            <person name="Kamisugi Y."/>
            <person name="Saleh O."/>
            <person name="Blanc G."/>
            <person name="Decker E.L."/>
            <person name="van Gessel N."/>
            <person name="Grimwood J."/>
            <person name="Hayes R.D."/>
            <person name="Graham S.W."/>
            <person name="Gunter L.E."/>
            <person name="McDaniel S.F."/>
            <person name="Hoernstein S.N.W."/>
            <person name="Larsson A."/>
            <person name="Li F.W."/>
            <person name="Perroud P.F."/>
            <person name="Phillips J."/>
            <person name="Ranjan P."/>
            <person name="Rokshar D.S."/>
            <person name="Rothfels C.J."/>
            <person name="Schneider L."/>
            <person name="Shu S."/>
            <person name="Stevenson D.W."/>
            <person name="Thummler F."/>
            <person name="Tillich M."/>
            <person name="Villarreal Aguilar J.C."/>
            <person name="Widiez T."/>
            <person name="Wong G.K."/>
            <person name="Wymore A."/>
            <person name="Zhang Y."/>
            <person name="Zimmer A.D."/>
            <person name="Quatrano R.S."/>
            <person name="Mayer K.F.X."/>
            <person name="Goodstein D."/>
            <person name="Casacuberta J.M."/>
            <person name="Vandepoele K."/>
            <person name="Reski R."/>
            <person name="Cuming A.C."/>
            <person name="Tuskan G.A."/>
            <person name="Maumus F."/>
            <person name="Salse J."/>
            <person name="Schmutz J."/>
            <person name="Rensing S.A."/>
        </authorList>
    </citation>
    <scope>NUCLEOTIDE SEQUENCE [LARGE SCALE GENOMIC DNA]</scope>
    <source>
        <strain evidence="12 13">cv. Gransden 2004</strain>
    </source>
</reference>
<dbReference type="GO" id="GO:0005983">
    <property type="term" value="P:starch catabolic process"/>
    <property type="evidence" value="ECO:0000318"/>
    <property type="project" value="GO_Central"/>
</dbReference>
<comment type="similarity">
    <text evidence="2 10">Belongs to the glycosyl hydrolase 14 family.</text>
</comment>
<dbReference type="EC" id="3.2.1.2" evidence="3 10"/>
<dbReference type="PANTHER" id="PTHR31352:SF47">
    <property type="entry name" value="BETA-AMYLASE 7"/>
    <property type="match status" value="1"/>
</dbReference>
<keyword evidence="6 10" id="KW-0326">Glycosidase</keyword>
<evidence type="ECO:0000313" key="13">
    <source>
        <dbReference type="Proteomes" id="UP000006727"/>
    </source>
</evidence>
<feature type="binding site" evidence="9">
    <location>
        <position position="421"/>
    </location>
    <ligand>
        <name>substrate</name>
    </ligand>
</feature>
<dbReference type="PROSITE" id="PS00506">
    <property type="entry name" value="BETA_AMYLASE_1"/>
    <property type="match status" value="1"/>
</dbReference>